<name>A0ABP8Z4P4_9MICO</name>
<dbReference type="Pfam" id="PF04480">
    <property type="entry name" value="DUF559"/>
    <property type="match status" value="1"/>
</dbReference>
<gene>
    <name evidence="3" type="ORF">GCM10025783_18200</name>
</gene>
<protein>
    <recommendedName>
        <fullName evidence="2">DUF559 domain-containing protein</fullName>
    </recommendedName>
</protein>
<dbReference type="Proteomes" id="UP001500121">
    <property type="component" value="Unassembled WGS sequence"/>
</dbReference>
<sequence>MGLWTPPDLPPGRVPVRPHRPEHDRLHVAFRRTTTRLHDPDDGALPLRPSPAIVLHRADPDVVEAATASCIAPALTVVEHAFRSLPPERALAVLDSALHHRFLRAADLPALAARLPARLRGVVAAADGRADSGIETIARHLLGLIGLRVTVHPFIPGIGEVDLLVEGRLVVELDGKEWHDPEDAFERDRRRDLVAASTRYRTLRFTWRQVLFEWPAVEAAVLAALAA</sequence>
<evidence type="ECO:0000313" key="4">
    <source>
        <dbReference type="Proteomes" id="UP001500121"/>
    </source>
</evidence>
<dbReference type="Gene3D" id="3.40.960.10">
    <property type="entry name" value="VSR Endonuclease"/>
    <property type="match status" value="1"/>
</dbReference>
<evidence type="ECO:0000313" key="3">
    <source>
        <dbReference type="EMBL" id="GAA4746557.1"/>
    </source>
</evidence>
<evidence type="ECO:0000256" key="1">
    <source>
        <dbReference type="SAM" id="MobiDB-lite"/>
    </source>
</evidence>
<proteinExistence type="predicted"/>
<comment type="caution">
    <text evidence="3">The sequence shown here is derived from an EMBL/GenBank/DDBJ whole genome shotgun (WGS) entry which is preliminary data.</text>
</comment>
<dbReference type="SUPFAM" id="SSF52980">
    <property type="entry name" value="Restriction endonuclease-like"/>
    <property type="match status" value="1"/>
</dbReference>
<dbReference type="EMBL" id="BAABLP010000003">
    <property type="protein sequence ID" value="GAA4746557.1"/>
    <property type="molecule type" value="Genomic_DNA"/>
</dbReference>
<accession>A0ABP8Z4P4</accession>
<feature type="region of interest" description="Disordered" evidence="1">
    <location>
        <begin position="1"/>
        <end position="21"/>
    </location>
</feature>
<dbReference type="InterPro" id="IPR011335">
    <property type="entry name" value="Restrct_endonuc-II-like"/>
</dbReference>
<evidence type="ECO:0000259" key="2">
    <source>
        <dbReference type="Pfam" id="PF04480"/>
    </source>
</evidence>
<reference evidence="4" key="1">
    <citation type="journal article" date="2019" name="Int. J. Syst. Evol. Microbiol.">
        <title>The Global Catalogue of Microorganisms (GCM) 10K type strain sequencing project: providing services to taxonomists for standard genome sequencing and annotation.</title>
        <authorList>
            <consortium name="The Broad Institute Genomics Platform"/>
            <consortium name="The Broad Institute Genome Sequencing Center for Infectious Disease"/>
            <person name="Wu L."/>
            <person name="Ma J."/>
        </authorList>
    </citation>
    <scope>NUCLEOTIDE SEQUENCE [LARGE SCALE GENOMIC DNA]</scope>
    <source>
        <strain evidence="4">JCM 19015</strain>
    </source>
</reference>
<keyword evidence="4" id="KW-1185">Reference proteome</keyword>
<feature type="domain" description="DUF559" evidence="2">
    <location>
        <begin position="165"/>
        <end position="225"/>
    </location>
</feature>
<dbReference type="InterPro" id="IPR007569">
    <property type="entry name" value="DUF559"/>
</dbReference>
<organism evidence="3 4">
    <name type="scientific">Amnibacterium soli</name>
    <dbReference type="NCBI Taxonomy" id="1282736"/>
    <lineage>
        <taxon>Bacteria</taxon>
        <taxon>Bacillati</taxon>
        <taxon>Actinomycetota</taxon>
        <taxon>Actinomycetes</taxon>
        <taxon>Micrococcales</taxon>
        <taxon>Microbacteriaceae</taxon>
        <taxon>Amnibacterium</taxon>
    </lineage>
</organism>